<keyword evidence="2" id="KW-1185">Reference proteome</keyword>
<evidence type="ECO:0000313" key="1">
    <source>
        <dbReference type="EMBL" id="MCP3425027.1"/>
    </source>
</evidence>
<dbReference type="EMBL" id="JANAFB010000004">
    <property type="protein sequence ID" value="MCP3425027.1"/>
    <property type="molecule type" value="Genomic_DNA"/>
</dbReference>
<organism evidence="1 2">
    <name type="scientific">Rothia santali</name>
    <dbReference type="NCBI Taxonomy" id="2949643"/>
    <lineage>
        <taxon>Bacteria</taxon>
        <taxon>Bacillati</taxon>
        <taxon>Actinomycetota</taxon>
        <taxon>Actinomycetes</taxon>
        <taxon>Micrococcales</taxon>
        <taxon>Micrococcaceae</taxon>
        <taxon>Rothia</taxon>
    </lineage>
</organism>
<gene>
    <name evidence="1" type="ORF">NBM05_03010</name>
</gene>
<dbReference type="Proteomes" id="UP001139502">
    <property type="component" value="Unassembled WGS sequence"/>
</dbReference>
<protein>
    <submittedName>
        <fullName evidence="1">Uncharacterized protein</fullName>
    </submittedName>
</protein>
<dbReference type="RefSeq" id="WP_254165019.1">
    <property type="nucleotide sequence ID" value="NZ_JANAFB010000004.1"/>
</dbReference>
<comment type="caution">
    <text evidence="1">The sequence shown here is derived from an EMBL/GenBank/DDBJ whole genome shotgun (WGS) entry which is preliminary data.</text>
</comment>
<sequence>MTVEDRVGFGDRKVYSVPERWEDLRGPERGVLELPVTLHWVEDRRIRLQDPGELRMGYRAVICEGLAADQGKYLNPLLLRSIWTDMVLPPRVRAMWRARFPDHLPENAHGVL</sequence>
<accession>A0A9X2HDV5</accession>
<name>A0A9X2HDV5_9MICC</name>
<proteinExistence type="predicted"/>
<reference evidence="1" key="1">
    <citation type="submission" date="2022-06" db="EMBL/GenBank/DDBJ databases">
        <title>Rothia sp. isolated from sandalwood seedling.</title>
        <authorList>
            <person name="Tuikhar N."/>
            <person name="Kirdat K."/>
            <person name="Thorat V."/>
            <person name="Swetha P."/>
            <person name="Padma S."/>
            <person name="Sundararaj R."/>
            <person name="Yadav A."/>
        </authorList>
    </citation>
    <scope>NUCLEOTIDE SEQUENCE</scope>
    <source>
        <strain evidence="1">AR01</strain>
    </source>
</reference>
<evidence type="ECO:0000313" key="2">
    <source>
        <dbReference type="Proteomes" id="UP001139502"/>
    </source>
</evidence>
<dbReference type="AlphaFoldDB" id="A0A9X2HDV5"/>